<keyword evidence="1" id="KW-0175">Coiled coil</keyword>
<keyword evidence="4" id="KW-1185">Reference proteome</keyword>
<reference evidence="3 4" key="1">
    <citation type="submission" date="2023-03" db="EMBL/GenBank/DDBJ databases">
        <title>Genome insight into feeding habits of ladybird beetles.</title>
        <authorList>
            <person name="Li H.-S."/>
            <person name="Huang Y.-H."/>
            <person name="Pang H."/>
        </authorList>
    </citation>
    <scope>NUCLEOTIDE SEQUENCE [LARGE SCALE GENOMIC DNA]</scope>
    <source>
        <strain evidence="3">SYSU_2023b</strain>
        <tissue evidence="3">Whole body</tissue>
    </source>
</reference>
<feature type="coiled-coil region" evidence="1">
    <location>
        <begin position="117"/>
        <end position="144"/>
    </location>
</feature>
<proteinExistence type="predicted"/>
<keyword evidence="2" id="KW-0472">Membrane</keyword>
<protein>
    <submittedName>
        <fullName evidence="3">Uncharacterized protein</fullName>
    </submittedName>
</protein>
<feature type="non-terminal residue" evidence="3">
    <location>
        <position position="1"/>
    </location>
</feature>
<evidence type="ECO:0000313" key="4">
    <source>
        <dbReference type="Proteomes" id="UP001431783"/>
    </source>
</evidence>
<evidence type="ECO:0000256" key="1">
    <source>
        <dbReference type="SAM" id="Coils"/>
    </source>
</evidence>
<evidence type="ECO:0000313" key="3">
    <source>
        <dbReference type="EMBL" id="KAK9869286.1"/>
    </source>
</evidence>
<sequence>LMWRLKDRYKYRKSQTAEIVQNENNISLQWESGKNSEQKGFLENRRRIDRLSLAVLYVLGAKTLLIRHIINTLGQLQLVFDKMKIEMQNQTAELKESITNGIMDSMDEKVIPIVEENKELKIRVDTLEKEIERLKRAEKSKNNVVFCIEEKTSLRSNYHEN</sequence>
<keyword evidence="2" id="KW-0812">Transmembrane</keyword>
<dbReference type="AlphaFoldDB" id="A0AAW1TMA4"/>
<keyword evidence="2" id="KW-1133">Transmembrane helix</keyword>
<accession>A0AAW1TMA4</accession>
<feature type="transmembrane region" description="Helical" evidence="2">
    <location>
        <begin position="51"/>
        <end position="70"/>
    </location>
</feature>
<comment type="caution">
    <text evidence="3">The sequence shown here is derived from an EMBL/GenBank/DDBJ whole genome shotgun (WGS) entry which is preliminary data.</text>
</comment>
<name>A0AAW1TMA4_9CUCU</name>
<gene>
    <name evidence="3" type="ORF">WA026_003039</name>
</gene>
<dbReference type="EMBL" id="JARQZJ010000001">
    <property type="protein sequence ID" value="KAK9869286.1"/>
    <property type="molecule type" value="Genomic_DNA"/>
</dbReference>
<dbReference type="Proteomes" id="UP001431783">
    <property type="component" value="Unassembled WGS sequence"/>
</dbReference>
<evidence type="ECO:0000256" key="2">
    <source>
        <dbReference type="SAM" id="Phobius"/>
    </source>
</evidence>
<organism evidence="3 4">
    <name type="scientific">Henosepilachna vigintioctopunctata</name>
    <dbReference type="NCBI Taxonomy" id="420089"/>
    <lineage>
        <taxon>Eukaryota</taxon>
        <taxon>Metazoa</taxon>
        <taxon>Ecdysozoa</taxon>
        <taxon>Arthropoda</taxon>
        <taxon>Hexapoda</taxon>
        <taxon>Insecta</taxon>
        <taxon>Pterygota</taxon>
        <taxon>Neoptera</taxon>
        <taxon>Endopterygota</taxon>
        <taxon>Coleoptera</taxon>
        <taxon>Polyphaga</taxon>
        <taxon>Cucujiformia</taxon>
        <taxon>Coccinelloidea</taxon>
        <taxon>Coccinellidae</taxon>
        <taxon>Epilachninae</taxon>
        <taxon>Epilachnini</taxon>
        <taxon>Henosepilachna</taxon>
    </lineage>
</organism>